<dbReference type="InterPro" id="IPR000718">
    <property type="entry name" value="Peptidase_M13"/>
</dbReference>
<dbReference type="SUPFAM" id="SSF55486">
    <property type="entry name" value="Metalloproteases ('zincins'), catalytic domain"/>
    <property type="match status" value="1"/>
</dbReference>
<dbReference type="PRINTS" id="PR00786">
    <property type="entry name" value="NEPRILYSIN"/>
</dbReference>
<dbReference type="Pfam" id="PF01431">
    <property type="entry name" value="Peptidase_M13"/>
    <property type="match status" value="1"/>
</dbReference>
<evidence type="ECO:0000259" key="2">
    <source>
        <dbReference type="Pfam" id="PF01431"/>
    </source>
</evidence>
<reference evidence="4" key="1">
    <citation type="submission" date="2022-10" db="EMBL/GenBank/DDBJ databases">
        <title>Streptococcus didelphis as causative of fatal infections in opossums (Didelphis albiventris).</title>
        <authorList>
            <person name="Breyer G.M."/>
            <person name="Da Silva M.E.R.J."/>
            <person name="Siqueira F.M."/>
        </authorList>
    </citation>
    <scope>NUCLEOTIDE SEQUENCE [LARGE SCALE GENOMIC DNA]</scope>
    <source>
        <strain evidence="4">LBVP101/21</strain>
    </source>
</reference>
<dbReference type="PANTHER" id="PTHR11733:SF167">
    <property type="entry name" value="FI17812P1-RELATED"/>
    <property type="match status" value="1"/>
</dbReference>
<gene>
    <name evidence="3" type="ORF">N1496_06995</name>
</gene>
<dbReference type="InterPro" id="IPR018497">
    <property type="entry name" value="Peptidase_M13_C"/>
</dbReference>
<dbReference type="EMBL" id="CP110509">
    <property type="protein sequence ID" value="WMB28817.1"/>
    <property type="molecule type" value="Genomic_DNA"/>
</dbReference>
<keyword evidence="4" id="KW-1185">Reference proteome</keyword>
<dbReference type="Proteomes" id="UP001238096">
    <property type="component" value="Chromosome"/>
</dbReference>
<evidence type="ECO:0000313" key="3">
    <source>
        <dbReference type="EMBL" id="WMB28817.1"/>
    </source>
</evidence>
<feature type="domain" description="Peptidase M13 C-terminal" evidence="2">
    <location>
        <begin position="45"/>
        <end position="131"/>
    </location>
</feature>
<name>A0ABY9LIW9_9STRE</name>
<evidence type="ECO:0000313" key="4">
    <source>
        <dbReference type="Proteomes" id="UP001238096"/>
    </source>
</evidence>
<organism evidence="3 4">
    <name type="scientific">Streptococcus didelphis</name>
    <dbReference type="NCBI Taxonomy" id="102886"/>
    <lineage>
        <taxon>Bacteria</taxon>
        <taxon>Bacillati</taxon>
        <taxon>Bacillota</taxon>
        <taxon>Bacilli</taxon>
        <taxon>Lactobacillales</taxon>
        <taxon>Streptococcaceae</taxon>
        <taxon>Streptococcus</taxon>
    </lineage>
</organism>
<proteinExistence type="inferred from homology"/>
<sequence length="141" mass="15936">MTVDTNKSLVDNIHALNRQETLALFKNFNKPVDKTTWAAPSYVVNAQYDTYSNSILFPAAILNQPLYSEKQSEAQNYGAIGMVIGHEITHAFDSNGARFDKEGNLSNWWTDADRKAFEKKLKLWLNSLMAKNCMVAKSMVN</sequence>
<dbReference type="PANTHER" id="PTHR11733">
    <property type="entry name" value="ZINC METALLOPROTEASE FAMILY M13 NEPRILYSIN-RELATED"/>
    <property type="match status" value="1"/>
</dbReference>
<dbReference type="PROSITE" id="PS51885">
    <property type="entry name" value="NEPRILYSIN"/>
    <property type="match status" value="1"/>
</dbReference>
<accession>A0ABY9LIW9</accession>
<dbReference type="InterPro" id="IPR024079">
    <property type="entry name" value="MetalloPept_cat_dom_sf"/>
</dbReference>
<protein>
    <recommendedName>
        <fullName evidence="2">Peptidase M13 C-terminal domain-containing protein</fullName>
    </recommendedName>
</protein>
<evidence type="ECO:0000256" key="1">
    <source>
        <dbReference type="ARBA" id="ARBA00007357"/>
    </source>
</evidence>
<comment type="similarity">
    <text evidence="1">Belongs to the peptidase M13 family.</text>
</comment>
<dbReference type="Gene3D" id="3.40.390.10">
    <property type="entry name" value="Collagenase (Catalytic Domain)"/>
    <property type="match status" value="1"/>
</dbReference>